<comment type="function">
    <text evidence="5">Catalyzes the specific phosphorylation of arginine residues in proteins.</text>
</comment>
<accession>A0ABW8T9M6</accession>
<evidence type="ECO:0000256" key="6">
    <source>
        <dbReference type="PROSITE-ProRule" id="PRU00843"/>
    </source>
</evidence>
<dbReference type="PANTHER" id="PTHR11547">
    <property type="entry name" value="ARGININE OR CREATINE KINASE"/>
    <property type="match status" value="1"/>
</dbReference>
<dbReference type="PROSITE" id="PS00112">
    <property type="entry name" value="PHOSPHAGEN_KINASE"/>
    <property type="match status" value="1"/>
</dbReference>
<feature type="binding site" evidence="5 6">
    <location>
        <begin position="17"/>
        <end position="21"/>
    </location>
    <ligand>
        <name>ATP</name>
        <dbReference type="ChEBI" id="CHEBI:30616"/>
    </ligand>
</feature>
<evidence type="ECO:0000256" key="2">
    <source>
        <dbReference type="ARBA" id="ARBA00022741"/>
    </source>
</evidence>
<dbReference type="InterPro" id="IPR014746">
    <property type="entry name" value="Gln_synth/guanido_kin_cat_dom"/>
</dbReference>
<dbReference type="InterPro" id="IPR000749">
    <property type="entry name" value="ATP-guanido_PTrfase"/>
</dbReference>
<name>A0ABW8T9M6_9CLOT</name>
<keyword evidence="2 5" id="KW-0547">Nucleotide-binding</keyword>
<reference evidence="9 10" key="1">
    <citation type="submission" date="2024-11" db="EMBL/GenBank/DDBJ databases">
        <authorList>
            <person name="Heng Y.C."/>
            <person name="Lim A.C.H."/>
            <person name="Lee J.K.Y."/>
            <person name="Kittelmann S."/>
        </authorList>
    </citation>
    <scope>NUCLEOTIDE SEQUENCE [LARGE SCALE GENOMIC DNA]</scope>
    <source>
        <strain evidence="9 10">WILCCON 0114</strain>
    </source>
</reference>
<dbReference type="InterPro" id="IPR022414">
    <property type="entry name" value="ATP-guanido_PTrfase_cat"/>
</dbReference>
<dbReference type="RefSeq" id="WP_406785904.1">
    <property type="nucleotide sequence ID" value="NZ_JBJIAA010000001.1"/>
</dbReference>
<feature type="binding site" evidence="5 6">
    <location>
        <position position="115"/>
    </location>
    <ligand>
        <name>ATP</name>
        <dbReference type="ChEBI" id="CHEBI:30616"/>
    </ligand>
</feature>
<dbReference type="EMBL" id="JBJIAA010000001">
    <property type="protein sequence ID" value="MFL0249244.1"/>
    <property type="molecule type" value="Genomic_DNA"/>
</dbReference>
<dbReference type="GO" id="GO:1990424">
    <property type="term" value="F:protein arginine kinase activity"/>
    <property type="evidence" value="ECO:0007669"/>
    <property type="project" value="UniProtKB-EC"/>
</dbReference>
<keyword evidence="1 5" id="KW-0808">Transferase</keyword>
<dbReference type="HAMAP" id="MF_00602">
    <property type="entry name" value="Prot_Arg_kinase"/>
    <property type="match status" value="1"/>
</dbReference>
<dbReference type="CDD" id="cd07930">
    <property type="entry name" value="bacterial_phosphagen_kinase"/>
    <property type="match status" value="1"/>
</dbReference>
<comment type="catalytic activity">
    <reaction evidence="5">
        <text>L-arginyl-[protein] + ATP = N(omega)-phospho-L-arginyl-[protein] + ADP + H(+)</text>
        <dbReference type="Rhea" id="RHEA:43384"/>
        <dbReference type="Rhea" id="RHEA-COMP:10532"/>
        <dbReference type="Rhea" id="RHEA-COMP:10533"/>
        <dbReference type="ChEBI" id="CHEBI:15378"/>
        <dbReference type="ChEBI" id="CHEBI:29965"/>
        <dbReference type="ChEBI" id="CHEBI:30616"/>
        <dbReference type="ChEBI" id="CHEBI:83226"/>
        <dbReference type="ChEBI" id="CHEBI:456216"/>
        <dbReference type="EC" id="2.7.14.1"/>
    </reaction>
</comment>
<evidence type="ECO:0000256" key="5">
    <source>
        <dbReference type="HAMAP-Rule" id="MF_00602"/>
    </source>
</evidence>
<feature type="domain" description="Phosphagen kinase C-terminal" evidence="8">
    <location>
        <begin position="14"/>
        <end position="244"/>
    </location>
</feature>
<organism evidence="9 10">
    <name type="scientific">Clostridium neuense</name>
    <dbReference type="NCBI Taxonomy" id="1728934"/>
    <lineage>
        <taxon>Bacteria</taxon>
        <taxon>Bacillati</taxon>
        <taxon>Bacillota</taxon>
        <taxon>Clostridia</taxon>
        <taxon>Eubacteriales</taxon>
        <taxon>Clostridiaceae</taxon>
        <taxon>Clostridium</taxon>
    </lineage>
</organism>
<evidence type="ECO:0000256" key="3">
    <source>
        <dbReference type="ARBA" id="ARBA00022777"/>
    </source>
</evidence>
<dbReference type="PANTHER" id="PTHR11547:SF38">
    <property type="entry name" value="ARGININE KINASE 1-RELATED"/>
    <property type="match status" value="1"/>
</dbReference>
<dbReference type="Proteomes" id="UP001623592">
    <property type="component" value="Unassembled WGS sequence"/>
</dbReference>
<comment type="similarity">
    <text evidence="5 6 7">Belongs to the ATP:guanido phosphotransferase family.</text>
</comment>
<evidence type="ECO:0000313" key="10">
    <source>
        <dbReference type="Proteomes" id="UP001623592"/>
    </source>
</evidence>
<comment type="caution">
    <text evidence="5">Lacks conserved residue(s) required for the propagation of feature annotation.</text>
</comment>
<dbReference type="EC" id="2.7.14.1" evidence="5"/>
<evidence type="ECO:0000259" key="8">
    <source>
        <dbReference type="PROSITE" id="PS51510"/>
    </source>
</evidence>
<sequence>MESWINSTNKDKGIVLSSRIRLARNISKTPFPDKLSDEQGKKITGSVSSKFLSDESIKGKFKCIYLWENDKNSNIEYLEKHLISKKLIENKNKSAFIINNNETISIMLNEEDHIRLQGISAGFDLIDAYKELNKIDDILEEKIDYAFDEKLGYLTACPTNLGTGMRASVMVHLPALSMNNEMTRILNALTQIGITIRGMFGEGSRALGDLYQISNQITLGISETDIISNLNAVVNQILNQEKLSREQIMKKYKYELEDKIYRSLGILENAVILDKDECLKLISSVRMGIEMDIIKDIDIRKLDSLLIDSQSASLKKICNKNLSGREEDIIRADYVKNNLR</sequence>
<feature type="binding site" evidence="6">
    <location>
        <begin position="197"/>
        <end position="202"/>
    </location>
    <ligand>
        <name>ATP</name>
        <dbReference type="ChEBI" id="CHEBI:30616"/>
    </ligand>
</feature>
<comment type="caution">
    <text evidence="9">The sequence shown here is derived from an EMBL/GenBank/DDBJ whole genome shotgun (WGS) entry which is preliminary data.</text>
</comment>
<dbReference type="PROSITE" id="PS51510">
    <property type="entry name" value="PHOSPHAGEN_KINASE_C"/>
    <property type="match status" value="1"/>
</dbReference>
<dbReference type="NCBIfam" id="NF002194">
    <property type="entry name" value="PRK01059.1-4"/>
    <property type="match status" value="1"/>
</dbReference>
<keyword evidence="10" id="KW-1185">Reference proteome</keyword>
<keyword evidence="3 5" id="KW-0418">Kinase</keyword>
<keyword evidence="4 5" id="KW-0067">ATP-binding</keyword>
<evidence type="ECO:0000313" key="9">
    <source>
        <dbReference type="EMBL" id="MFL0249244.1"/>
    </source>
</evidence>
<feature type="binding site" evidence="5 6">
    <location>
        <begin position="166"/>
        <end position="170"/>
    </location>
    <ligand>
        <name>ATP</name>
        <dbReference type="ChEBI" id="CHEBI:30616"/>
    </ligand>
</feature>
<evidence type="ECO:0000256" key="1">
    <source>
        <dbReference type="ARBA" id="ARBA00022679"/>
    </source>
</evidence>
<dbReference type="InterPro" id="IPR023660">
    <property type="entry name" value="Arg_Kinase"/>
</dbReference>
<feature type="binding site" evidence="5 6">
    <location>
        <position position="81"/>
    </location>
    <ligand>
        <name>ATP</name>
        <dbReference type="ChEBI" id="CHEBI:30616"/>
    </ligand>
</feature>
<dbReference type="Gene3D" id="3.30.590.10">
    <property type="entry name" value="Glutamine synthetase/guanido kinase, catalytic domain"/>
    <property type="match status" value="1"/>
</dbReference>
<dbReference type="InterPro" id="IPR022415">
    <property type="entry name" value="ATP-guanido_PTrfase_AS"/>
</dbReference>
<dbReference type="SUPFAM" id="SSF55931">
    <property type="entry name" value="Glutamine synthetase/guanido kinase"/>
    <property type="match status" value="1"/>
</dbReference>
<protein>
    <recommendedName>
        <fullName evidence="5">Protein-arginine kinase</fullName>
        <ecNumber evidence="5">2.7.14.1</ecNumber>
    </recommendedName>
</protein>
<evidence type="ECO:0000256" key="7">
    <source>
        <dbReference type="RuleBase" id="RU000505"/>
    </source>
</evidence>
<evidence type="ECO:0000256" key="4">
    <source>
        <dbReference type="ARBA" id="ARBA00022840"/>
    </source>
</evidence>
<proteinExistence type="inferred from homology"/>
<gene>
    <name evidence="5" type="primary">mcsB</name>
    <name evidence="9" type="ORF">ACJDT4_02330</name>
</gene>
<dbReference type="Pfam" id="PF00217">
    <property type="entry name" value="ATP-gua_Ptrans"/>
    <property type="match status" value="1"/>
</dbReference>